<organism evidence="1 2">
    <name type="scientific">Saccharothrix texasensis</name>
    <dbReference type="NCBI Taxonomy" id="103734"/>
    <lineage>
        <taxon>Bacteria</taxon>
        <taxon>Bacillati</taxon>
        <taxon>Actinomycetota</taxon>
        <taxon>Actinomycetes</taxon>
        <taxon>Pseudonocardiales</taxon>
        <taxon>Pseudonocardiaceae</taxon>
        <taxon>Saccharothrix</taxon>
    </lineage>
</organism>
<comment type="caution">
    <text evidence="1">The sequence shown here is derived from an EMBL/GenBank/DDBJ whole genome shotgun (WGS) entry which is preliminary data.</text>
</comment>
<dbReference type="EMBL" id="RJKM01000001">
    <property type="protein sequence ID" value="ROP42510.1"/>
    <property type="molecule type" value="Genomic_DNA"/>
</dbReference>
<protein>
    <submittedName>
        <fullName evidence="1">Uncharacterized protein</fullName>
    </submittedName>
</protein>
<evidence type="ECO:0000313" key="1">
    <source>
        <dbReference type="EMBL" id="ROP42510.1"/>
    </source>
</evidence>
<name>A0A3N1HJ31_9PSEU</name>
<sequence>MSPPPRGVGRLPVVAGLAEPAVAVVPEAARAPKDQRVELGVRWSATHGDWLLVLDDVTGPKT</sequence>
<accession>A0A3N1HJ31</accession>
<keyword evidence="2" id="KW-1185">Reference proteome</keyword>
<reference evidence="1 2" key="1">
    <citation type="submission" date="2018-11" db="EMBL/GenBank/DDBJ databases">
        <title>Sequencing the genomes of 1000 actinobacteria strains.</title>
        <authorList>
            <person name="Klenk H.-P."/>
        </authorList>
    </citation>
    <scope>NUCLEOTIDE SEQUENCE [LARGE SCALE GENOMIC DNA]</scope>
    <source>
        <strain evidence="1 2">DSM 44231</strain>
    </source>
</reference>
<dbReference type="AlphaFoldDB" id="A0A3N1HJ31"/>
<dbReference type="Proteomes" id="UP000268727">
    <property type="component" value="Unassembled WGS sequence"/>
</dbReference>
<proteinExistence type="predicted"/>
<gene>
    <name evidence="1" type="ORF">EDD40_8014</name>
</gene>
<evidence type="ECO:0000313" key="2">
    <source>
        <dbReference type="Proteomes" id="UP000268727"/>
    </source>
</evidence>